<evidence type="ECO:0000256" key="7">
    <source>
        <dbReference type="ARBA" id="ARBA00022840"/>
    </source>
</evidence>
<dbReference type="GO" id="GO:0006883">
    <property type="term" value="P:intracellular sodium ion homeostasis"/>
    <property type="evidence" value="ECO:0007669"/>
    <property type="project" value="TreeGrafter"/>
</dbReference>
<dbReference type="GO" id="GO:0005886">
    <property type="term" value="C:plasma membrane"/>
    <property type="evidence" value="ECO:0007669"/>
    <property type="project" value="UniProtKB-SubCell"/>
</dbReference>
<evidence type="ECO:0000259" key="13">
    <source>
        <dbReference type="SMART" id="SM00831"/>
    </source>
</evidence>
<evidence type="ECO:0000313" key="15">
    <source>
        <dbReference type="Proteomes" id="UP000315689"/>
    </source>
</evidence>
<feature type="transmembrane region" description="Helical" evidence="12">
    <location>
        <begin position="240"/>
        <end position="261"/>
    </location>
</feature>
<dbReference type="Proteomes" id="UP000315689">
    <property type="component" value="Unassembled WGS sequence"/>
</dbReference>
<feature type="transmembrane region" description="Helical" evidence="12">
    <location>
        <begin position="802"/>
        <end position="820"/>
    </location>
</feature>
<reference evidence="14 15" key="1">
    <citation type="submission" date="2017-07" db="EMBL/GenBank/DDBJ databases">
        <title>Mechanisms for carbon and nitrogen cycling indicate functional differentiation within the Candidate Phyla Radiation.</title>
        <authorList>
            <person name="Danczak R.E."/>
            <person name="Johnston M.D."/>
            <person name="Kenah C."/>
            <person name="Slattery M."/>
            <person name="Wrighton K.C."/>
            <person name="Wilkins M.J."/>
        </authorList>
    </citation>
    <scope>NUCLEOTIDE SEQUENCE [LARGE SCALE GENOMIC DNA]</scope>
    <source>
        <strain evidence="14">Licking1014_7</strain>
    </source>
</reference>
<keyword evidence="5 12" id="KW-0812">Transmembrane</keyword>
<dbReference type="InterPro" id="IPR001757">
    <property type="entry name" value="P_typ_ATPase"/>
</dbReference>
<accession>A0A554LJT1</accession>
<dbReference type="InterPro" id="IPR023299">
    <property type="entry name" value="ATPase_P-typ_cyto_dom_N"/>
</dbReference>
<dbReference type="Gene3D" id="2.70.150.10">
    <property type="entry name" value="Calcium-transporting ATPase, cytoplasmic transduction domain A"/>
    <property type="match status" value="1"/>
</dbReference>
<evidence type="ECO:0000313" key="14">
    <source>
        <dbReference type="EMBL" id="TSC93104.1"/>
    </source>
</evidence>
<dbReference type="Gene3D" id="3.40.1110.10">
    <property type="entry name" value="Calcium-transporting ATPase, cytoplasmic domain N"/>
    <property type="match status" value="1"/>
</dbReference>
<dbReference type="InterPro" id="IPR023298">
    <property type="entry name" value="ATPase_P-typ_TM_dom_sf"/>
</dbReference>
<dbReference type="AlphaFoldDB" id="A0A554LJT1"/>
<dbReference type="GO" id="GO:0016887">
    <property type="term" value="F:ATP hydrolysis activity"/>
    <property type="evidence" value="ECO:0007669"/>
    <property type="project" value="InterPro"/>
</dbReference>
<dbReference type="GO" id="GO:1902600">
    <property type="term" value="P:proton transmembrane transport"/>
    <property type="evidence" value="ECO:0007669"/>
    <property type="project" value="TreeGrafter"/>
</dbReference>
<comment type="caution">
    <text evidence="14">The sequence shown here is derived from an EMBL/GenBank/DDBJ whole genome shotgun (WGS) entry which is preliminary data.</text>
</comment>
<dbReference type="Pfam" id="PF00690">
    <property type="entry name" value="Cation_ATPase_N"/>
    <property type="match status" value="1"/>
</dbReference>
<dbReference type="Gene3D" id="1.20.1110.10">
    <property type="entry name" value="Calcium-transporting ATPase, transmembrane domain"/>
    <property type="match status" value="1"/>
</dbReference>
<keyword evidence="6" id="KW-0547">Nucleotide-binding</keyword>
<feature type="transmembrane region" description="Helical" evidence="12">
    <location>
        <begin position="273"/>
        <end position="296"/>
    </location>
</feature>
<protein>
    <submittedName>
        <fullName evidence="14">Cation transport ATPase</fullName>
    </submittedName>
</protein>
<dbReference type="InterPro" id="IPR018303">
    <property type="entry name" value="ATPase_P-typ_P_site"/>
</dbReference>
<keyword evidence="8" id="KW-0460">Magnesium</keyword>
<dbReference type="InterPro" id="IPR004014">
    <property type="entry name" value="ATPase_P-typ_cation-transptr_N"/>
</dbReference>
<feature type="transmembrane region" description="Helical" evidence="12">
    <location>
        <begin position="770"/>
        <end position="790"/>
    </location>
</feature>
<feature type="domain" description="Cation-transporting P-type ATPase N-terminal" evidence="13">
    <location>
        <begin position="3"/>
        <end position="77"/>
    </location>
</feature>
<dbReference type="GO" id="GO:0005524">
    <property type="term" value="F:ATP binding"/>
    <property type="evidence" value="ECO:0007669"/>
    <property type="project" value="UniProtKB-KW"/>
</dbReference>
<evidence type="ECO:0000256" key="2">
    <source>
        <dbReference type="ARBA" id="ARBA00005675"/>
    </source>
</evidence>
<dbReference type="SUPFAM" id="SSF81653">
    <property type="entry name" value="Calcium ATPase, transduction domain A"/>
    <property type="match status" value="1"/>
</dbReference>
<keyword evidence="3" id="KW-1003">Cell membrane</keyword>
<dbReference type="SFLD" id="SFLDF00027">
    <property type="entry name" value="p-type_atpase"/>
    <property type="match status" value="1"/>
</dbReference>
<dbReference type="InterPro" id="IPR036412">
    <property type="entry name" value="HAD-like_sf"/>
</dbReference>
<dbReference type="InterPro" id="IPR059000">
    <property type="entry name" value="ATPase_P-type_domA"/>
</dbReference>
<dbReference type="PANTHER" id="PTHR43294:SF21">
    <property type="entry name" value="CATION TRANSPORTING ATPASE"/>
    <property type="match status" value="1"/>
</dbReference>
<proteinExistence type="inferred from homology"/>
<evidence type="ECO:0000256" key="5">
    <source>
        <dbReference type="ARBA" id="ARBA00022692"/>
    </source>
</evidence>
<dbReference type="FunFam" id="2.70.150.10:FF:000160">
    <property type="entry name" value="Sarcoplasmic/endoplasmic reticulum calcium ATPase 1"/>
    <property type="match status" value="1"/>
</dbReference>
<dbReference type="GO" id="GO:0036376">
    <property type="term" value="P:sodium ion export across plasma membrane"/>
    <property type="evidence" value="ECO:0007669"/>
    <property type="project" value="TreeGrafter"/>
</dbReference>
<dbReference type="Pfam" id="PF00689">
    <property type="entry name" value="Cation_ATPase_C"/>
    <property type="match status" value="1"/>
</dbReference>
<dbReference type="Pfam" id="PF00122">
    <property type="entry name" value="E1-E2_ATPase"/>
    <property type="match status" value="1"/>
</dbReference>
<dbReference type="SMART" id="SM00831">
    <property type="entry name" value="Cation_ATPase_N"/>
    <property type="match status" value="1"/>
</dbReference>
<organism evidence="14 15">
    <name type="scientific">Candidatus Berkelbacteria bacterium Licking1014_7</name>
    <dbReference type="NCBI Taxonomy" id="2017147"/>
    <lineage>
        <taxon>Bacteria</taxon>
        <taxon>Candidatus Berkelbacteria</taxon>
    </lineage>
</organism>
<gene>
    <name evidence="14" type="ORF">CEN89_267</name>
</gene>
<sequence>MTGYYRSIIKQVLLEFKTSQYGLSSSEALSRLGKNGANIIASSEKIPRWLKIFLRQFRNAFFILLFLATVLTYWRGDVKEFTILVIIISVNVLVGFLQEYKADRALAELKKQFDRYCWCVREGKVKKILVQDVVVGDIIKLSDGDRVPADLRIIESKGMALNEAILTGESKPVTKTIQAIGKTSILAEQTNMAFAGTTVATGKGRGIVVATGSSTEMGKIGKLVEKIDHRTPLEQKLVGLAKTLFLIAVLGGALIFVLGYWKQGMELFEIIPFVIALLISVVPESLPTILILTLALGVSAMARKKCIVKQLPAIETLGDVDIIATDKTGTLTNNEMTVKKAFWLDRGKVRRQSFPGSGFGVKEKIFRPDQKLVKLIEAGILANDTQIQPLDWDNQDYHIVGDPTEGAINIAGVKIGIDVDMLKKTNPPKSELFFDSNYKYEASLCENKIHLAGATEVLIEKSRLGEKQKQEILRLVHCEARNGSRIVSIGEKAVKAQKLTRKMVDKINYLGFVAISDPVRTGVKEAIIDIQKAGVEVKIITGDYPATAKSIADSIGIKTKDSLFTGENIEKTSIRGLENLSLRATVFSRVSPLQKLKIIEALQRNGKNVAVTGDGVNDAPALKQAQIGIAMGQRGTSVAQEASDLVLVDDSFTTIVEAIRHGRAILENIKKFTTFLLSGNFDELLIVIFAFSVGLPAPLTAVQILWINLVSDTFPALALAFEKPEERILPKTEAKSFLRPIIKKALILGAIIFVIEIITFIKYLPQGAGYARTMVFNIAVFYQLMIVFSIRSKGSIFSTSIFSNMWLVGAVLLSAGLQVITLHPQYVGYFGSVPINFKDFILVLMLGFVGLILAEILKFFSPKSWR</sequence>
<feature type="transmembrane region" description="Helical" evidence="12">
    <location>
        <begin position="57"/>
        <end position="75"/>
    </location>
</feature>
<dbReference type="Gene3D" id="3.40.50.1000">
    <property type="entry name" value="HAD superfamily/HAD-like"/>
    <property type="match status" value="1"/>
</dbReference>
<keyword evidence="11 12" id="KW-0472">Membrane</keyword>
<feature type="transmembrane region" description="Helical" evidence="12">
    <location>
        <begin position="81"/>
        <end position="100"/>
    </location>
</feature>
<dbReference type="PANTHER" id="PTHR43294">
    <property type="entry name" value="SODIUM/POTASSIUM-TRANSPORTING ATPASE SUBUNIT ALPHA"/>
    <property type="match status" value="1"/>
</dbReference>
<dbReference type="SUPFAM" id="SSF81665">
    <property type="entry name" value="Calcium ATPase, transmembrane domain M"/>
    <property type="match status" value="1"/>
</dbReference>
<dbReference type="PRINTS" id="PR00119">
    <property type="entry name" value="CATATPASE"/>
</dbReference>
<dbReference type="InterPro" id="IPR044492">
    <property type="entry name" value="P_typ_ATPase_HD_dom"/>
</dbReference>
<evidence type="ECO:0000256" key="1">
    <source>
        <dbReference type="ARBA" id="ARBA00004651"/>
    </source>
</evidence>
<comment type="similarity">
    <text evidence="2">Belongs to the cation transport ATPase (P-type) (TC 3.A.3) family. Type IIA subfamily.</text>
</comment>
<keyword evidence="9" id="KW-1278">Translocase</keyword>
<dbReference type="SFLD" id="SFLDG00002">
    <property type="entry name" value="C1.7:_P-type_atpase_like"/>
    <property type="match status" value="1"/>
</dbReference>
<keyword evidence="4" id="KW-0597">Phosphoprotein</keyword>
<dbReference type="InterPro" id="IPR023214">
    <property type="entry name" value="HAD_sf"/>
</dbReference>
<evidence type="ECO:0000256" key="3">
    <source>
        <dbReference type="ARBA" id="ARBA00022475"/>
    </source>
</evidence>
<evidence type="ECO:0000256" key="8">
    <source>
        <dbReference type="ARBA" id="ARBA00022842"/>
    </source>
</evidence>
<feature type="transmembrane region" description="Helical" evidence="12">
    <location>
        <begin position="745"/>
        <end position="764"/>
    </location>
</feature>
<evidence type="ECO:0000256" key="4">
    <source>
        <dbReference type="ARBA" id="ARBA00022553"/>
    </source>
</evidence>
<comment type="subcellular location">
    <subcellularLocation>
        <location evidence="1">Cell membrane</location>
        <topology evidence="1">Multi-pass membrane protein</topology>
    </subcellularLocation>
</comment>
<dbReference type="PROSITE" id="PS00154">
    <property type="entry name" value="ATPASE_E1_E2"/>
    <property type="match status" value="1"/>
</dbReference>
<name>A0A554LJT1_9BACT</name>
<dbReference type="InterPro" id="IPR008250">
    <property type="entry name" value="ATPase_P-typ_transduc_dom_A_sf"/>
</dbReference>
<dbReference type="SUPFAM" id="SSF81660">
    <property type="entry name" value="Metal cation-transporting ATPase, ATP-binding domain N"/>
    <property type="match status" value="1"/>
</dbReference>
<feature type="transmembrane region" description="Helical" evidence="12">
    <location>
        <begin position="840"/>
        <end position="860"/>
    </location>
</feature>
<dbReference type="PRINTS" id="PR00121">
    <property type="entry name" value="NAKATPASE"/>
</dbReference>
<dbReference type="SFLD" id="SFLDS00003">
    <property type="entry name" value="Haloacid_Dehalogenase"/>
    <property type="match status" value="1"/>
</dbReference>
<keyword evidence="10 12" id="KW-1133">Transmembrane helix</keyword>
<dbReference type="InterPro" id="IPR006068">
    <property type="entry name" value="ATPase_P-typ_cation-transptr_C"/>
</dbReference>
<evidence type="ECO:0000256" key="10">
    <source>
        <dbReference type="ARBA" id="ARBA00022989"/>
    </source>
</evidence>
<dbReference type="EMBL" id="VMGK01000007">
    <property type="protein sequence ID" value="TSC93104.1"/>
    <property type="molecule type" value="Genomic_DNA"/>
</dbReference>
<dbReference type="InterPro" id="IPR050510">
    <property type="entry name" value="Cation_transp_ATPase_P-type"/>
</dbReference>
<dbReference type="Pfam" id="PF00702">
    <property type="entry name" value="Hydrolase"/>
    <property type="match status" value="1"/>
</dbReference>
<dbReference type="GO" id="GO:0030007">
    <property type="term" value="P:intracellular potassium ion homeostasis"/>
    <property type="evidence" value="ECO:0007669"/>
    <property type="project" value="TreeGrafter"/>
</dbReference>
<dbReference type="SUPFAM" id="SSF56784">
    <property type="entry name" value="HAD-like"/>
    <property type="match status" value="1"/>
</dbReference>
<dbReference type="GO" id="GO:0005391">
    <property type="term" value="F:P-type sodium:potassium-exchanging transporter activity"/>
    <property type="evidence" value="ECO:0007669"/>
    <property type="project" value="TreeGrafter"/>
</dbReference>
<dbReference type="GO" id="GO:1990573">
    <property type="term" value="P:potassium ion import across plasma membrane"/>
    <property type="evidence" value="ECO:0007669"/>
    <property type="project" value="TreeGrafter"/>
</dbReference>
<evidence type="ECO:0000256" key="6">
    <source>
        <dbReference type="ARBA" id="ARBA00022741"/>
    </source>
</evidence>
<dbReference type="NCBIfam" id="TIGR01494">
    <property type="entry name" value="ATPase_P-type"/>
    <property type="match status" value="2"/>
</dbReference>
<evidence type="ECO:0000256" key="9">
    <source>
        <dbReference type="ARBA" id="ARBA00022967"/>
    </source>
</evidence>
<evidence type="ECO:0000256" key="11">
    <source>
        <dbReference type="ARBA" id="ARBA00023136"/>
    </source>
</evidence>
<keyword evidence="7" id="KW-0067">ATP-binding</keyword>
<evidence type="ECO:0000256" key="12">
    <source>
        <dbReference type="SAM" id="Phobius"/>
    </source>
</evidence>